<dbReference type="Pfam" id="PF00699">
    <property type="entry name" value="Urease_beta"/>
    <property type="match status" value="1"/>
</dbReference>
<evidence type="ECO:0000256" key="6">
    <source>
        <dbReference type="SAM" id="MobiDB-lite"/>
    </source>
</evidence>
<dbReference type="InterPro" id="IPR050069">
    <property type="entry name" value="Urease_subunit"/>
</dbReference>
<feature type="region of interest" description="Disordered" evidence="6">
    <location>
        <begin position="102"/>
        <end position="131"/>
    </location>
</feature>
<accession>A0ABQ6HMU1</accession>
<dbReference type="SUPFAM" id="SSF54111">
    <property type="entry name" value="Urease, gamma-subunit"/>
    <property type="match status" value="1"/>
</dbReference>
<dbReference type="InterPro" id="IPR036461">
    <property type="entry name" value="Urease_betasu_sf"/>
</dbReference>
<dbReference type="SUPFAM" id="SSF51278">
    <property type="entry name" value="Urease, beta-subunit"/>
    <property type="match status" value="1"/>
</dbReference>
<dbReference type="EMBL" id="BSUJ01000001">
    <property type="protein sequence ID" value="GMA19716.1"/>
    <property type="molecule type" value="Genomic_DNA"/>
</dbReference>
<evidence type="ECO:0000313" key="8">
    <source>
        <dbReference type="Proteomes" id="UP001157109"/>
    </source>
</evidence>
<dbReference type="PANTHER" id="PTHR33569">
    <property type="entry name" value="UREASE"/>
    <property type="match status" value="1"/>
</dbReference>
<evidence type="ECO:0000313" key="7">
    <source>
        <dbReference type="EMBL" id="GMA19716.1"/>
    </source>
</evidence>
<dbReference type="InterPro" id="IPR012010">
    <property type="entry name" value="Urease_gamma"/>
</dbReference>
<dbReference type="Gene3D" id="3.30.280.10">
    <property type="entry name" value="Urease, gamma-like subunit"/>
    <property type="match status" value="1"/>
</dbReference>
<name>A0ABQ6HMU1_9MICO</name>
<comment type="caution">
    <text evidence="7">The sequence shown here is derived from an EMBL/GenBank/DDBJ whole genome shotgun (WGS) entry which is preliminary data.</text>
</comment>
<comment type="subunit">
    <text evidence="5">Heterotrimer of UreA (gamma), UreB (beta) and UreC (alpha) subunits. Three heterotrimers associate to form the active enzyme.</text>
</comment>
<organism evidence="7 8">
    <name type="scientific">Arsenicicoccus piscis</name>
    <dbReference type="NCBI Taxonomy" id="673954"/>
    <lineage>
        <taxon>Bacteria</taxon>
        <taxon>Bacillati</taxon>
        <taxon>Actinomycetota</taxon>
        <taxon>Actinomycetes</taxon>
        <taxon>Micrococcales</taxon>
        <taxon>Intrasporangiaceae</taxon>
        <taxon>Arsenicicoccus</taxon>
    </lineage>
</organism>
<evidence type="ECO:0000256" key="3">
    <source>
        <dbReference type="ARBA" id="ARBA00022801"/>
    </source>
</evidence>
<evidence type="ECO:0000256" key="4">
    <source>
        <dbReference type="ARBA" id="ARBA00047778"/>
    </source>
</evidence>
<dbReference type="HAMAP" id="MF_00739">
    <property type="entry name" value="Urease_gamma"/>
    <property type="match status" value="1"/>
</dbReference>
<evidence type="ECO:0000256" key="5">
    <source>
        <dbReference type="HAMAP-Rule" id="MF_00739"/>
    </source>
</evidence>
<keyword evidence="8" id="KW-1185">Reference proteome</keyword>
<gene>
    <name evidence="7" type="primary">ureAB</name>
    <name evidence="5" type="synonym">ureA</name>
    <name evidence="7" type="ORF">GCM10025862_17370</name>
</gene>
<dbReference type="Proteomes" id="UP001157109">
    <property type="component" value="Unassembled WGS sequence"/>
</dbReference>
<sequence>MHLSTSDTEKLLLAVAGMVARDRLARGVRLNHPESIALLSTWVIEGARDGRTVTELMESGREVLTRSQVMDGVPEMITDVQVEATFPDGRKLVTLHHPIHLDGETEPTEQPEPTGQPEPVAPGAVRVSPGSVLLNGDRTEAERRTEVIVNTGDRPVQVGSHLHLPDANSALAFDRAACLGYRLDIPAGTSVRFEPGASREVALVALRGRRVVPGLQLGDRPDLKEH</sequence>
<dbReference type="NCBIfam" id="TIGR00192">
    <property type="entry name" value="urease_beta"/>
    <property type="match status" value="1"/>
</dbReference>
<dbReference type="NCBIfam" id="NF009712">
    <property type="entry name" value="PRK13241.1"/>
    <property type="match status" value="1"/>
</dbReference>
<comment type="catalytic activity">
    <reaction evidence="4 5">
        <text>urea + 2 H2O + H(+) = hydrogencarbonate + 2 NH4(+)</text>
        <dbReference type="Rhea" id="RHEA:20557"/>
        <dbReference type="ChEBI" id="CHEBI:15377"/>
        <dbReference type="ChEBI" id="CHEBI:15378"/>
        <dbReference type="ChEBI" id="CHEBI:16199"/>
        <dbReference type="ChEBI" id="CHEBI:17544"/>
        <dbReference type="ChEBI" id="CHEBI:28938"/>
        <dbReference type="EC" id="3.5.1.5"/>
    </reaction>
</comment>
<evidence type="ECO:0000256" key="1">
    <source>
        <dbReference type="ARBA" id="ARBA00004897"/>
    </source>
</evidence>
<dbReference type="InterPro" id="IPR036463">
    <property type="entry name" value="Urease_gamma_sf"/>
</dbReference>
<comment type="similarity">
    <text evidence="5">Belongs to the urease gamma subunit family.</text>
</comment>
<dbReference type="RefSeq" id="WP_284284479.1">
    <property type="nucleotide sequence ID" value="NZ_BSUJ01000001.1"/>
</dbReference>
<keyword evidence="3 5" id="KW-0378">Hydrolase</keyword>
<dbReference type="CDD" id="cd00407">
    <property type="entry name" value="Urease_beta"/>
    <property type="match status" value="1"/>
</dbReference>
<evidence type="ECO:0000256" key="2">
    <source>
        <dbReference type="ARBA" id="ARBA00022490"/>
    </source>
</evidence>
<dbReference type="InterPro" id="IPR002019">
    <property type="entry name" value="Urease_beta-like"/>
</dbReference>
<proteinExistence type="inferred from homology"/>
<comment type="pathway">
    <text evidence="1 5">Nitrogen metabolism; urea degradation; CO(2) and NH(3) from urea (urease route): step 1/1.</text>
</comment>
<dbReference type="Pfam" id="PF00547">
    <property type="entry name" value="Urease_gamma"/>
    <property type="match status" value="1"/>
</dbReference>
<dbReference type="CDD" id="cd00390">
    <property type="entry name" value="Urease_gamma"/>
    <property type="match status" value="1"/>
</dbReference>
<dbReference type="Gene3D" id="2.10.150.10">
    <property type="entry name" value="Urease, beta subunit"/>
    <property type="match status" value="1"/>
</dbReference>
<keyword evidence="2 5" id="KW-0963">Cytoplasm</keyword>
<dbReference type="EC" id="3.5.1.5" evidence="5"/>
<reference evidence="8" key="1">
    <citation type="journal article" date="2019" name="Int. J. Syst. Evol. Microbiol.">
        <title>The Global Catalogue of Microorganisms (GCM) 10K type strain sequencing project: providing services to taxonomists for standard genome sequencing and annotation.</title>
        <authorList>
            <consortium name="The Broad Institute Genomics Platform"/>
            <consortium name="The Broad Institute Genome Sequencing Center for Infectious Disease"/>
            <person name="Wu L."/>
            <person name="Ma J."/>
        </authorList>
    </citation>
    <scope>NUCLEOTIDE SEQUENCE [LARGE SCALE GENOMIC DNA]</scope>
    <source>
        <strain evidence="8">NBRC 105830</strain>
    </source>
</reference>
<dbReference type="NCBIfam" id="NF009671">
    <property type="entry name" value="PRK13192.1"/>
    <property type="match status" value="1"/>
</dbReference>
<protein>
    <recommendedName>
        <fullName evidence="5">Urease subunit gamma</fullName>
        <ecNumber evidence="5">3.5.1.5</ecNumber>
    </recommendedName>
    <alternativeName>
        <fullName evidence="5">Urea amidohydrolase subunit gamma</fullName>
    </alternativeName>
</protein>
<dbReference type="PANTHER" id="PTHR33569:SF1">
    <property type="entry name" value="UREASE"/>
    <property type="match status" value="1"/>
</dbReference>
<dbReference type="InterPro" id="IPR002026">
    <property type="entry name" value="Urease_gamma/gamma-beta_su"/>
</dbReference>
<dbReference type="NCBIfam" id="TIGR00193">
    <property type="entry name" value="urease_gam"/>
    <property type="match status" value="1"/>
</dbReference>
<comment type="subcellular location">
    <subcellularLocation>
        <location evidence="5">Cytoplasm</location>
    </subcellularLocation>
</comment>